<name>A0ABV0VVG4_9TELE</name>
<keyword evidence="2" id="KW-1185">Reference proteome</keyword>
<protein>
    <submittedName>
        <fullName evidence="1">Uncharacterized protein</fullName>
    </submittedName>
</protein>
<gene>
    <name evidence="1" type="ORF">XENORESO_011471</name>
</gene>
<reference evidence="1 2" key="1">
    <citation type="submission" date="2021-06" db="EMBL/GenBank/DDBJ databases">
        <authorList>
            <person name="Palmer J.M."/>
        </authorList>
    </citation>
    <scope>NUCLEOTIDE SEQUENCE [LARGE SCALE GENOMIC DNA]</scope>
    <source>
        <strain evidence="1 2">XR_2019</strain>
        <tissue evidence="1">Muscle</tissue>
    </source>
</reference>
<evidence type="ECO:0000313" key="2">
    <source>
        <dbReference type="Proteomes" id="UP001444071"/>
    </source>
</evidence>
<comment type="caution">
    <text evidence="1">The sequence shown here is derived from an EMBL/GenBank/DDBJ whole genome shotgun (WGS) entry which is preliminary data.</text>
</comment>
<accession>A0ABV0VVG4</accession>
<sequence>MNQLFETQLYYGKICVFKAMLGSRLSRHKKFPKPELEDYALSPCETQEAGLKRKKCYHGWRIPKGNIECLYIQKHASDHTACLKKGKAISLPNCFRSYS</sequence>
<organism evidence="1 2">
    <name type="scientific">Xenotaenia resolanae</name>
    <dbReference type="NCBI Taxonomy" id="208358"/>
    <lineage>
        <taxon>Eukaryota</taxon>
        <taxon>Metazoa</taxon>
        <taxon>Chordata</taxon>
        <taxon>Craniata</taxon>
        <taxon>Vertebrata</taxon>
        <taxon>Euteleostomi</taxon>
        <taxon>Actinopterygii</taxon>
        <taxon>Neopterygii</taxon>
        <taxon>Teleostei</taxon>
        <taxon>Neoteleostei</taxon>
        <taxon>Acanthomorphata</taxon>
        <taxon>Ovalentaria</taxon>
        <taxon>Atherinomorphae</taxon>
        <taxon>Cyprinodontiformes</taxon>
        <taxon>Goodeidae</taxon>
        <taxon>Xenotaenia</taxon>
    </lineage>
</organism>
<evidence type="ECO:0000313" key="1">
    <source>
        <dbReference type="EMBL" id="MEQ2260278.1"/>
    </source>
</evidence>
<dbReference type="Proteomes" id="UP001444071">
    <property type="component" value="Unassembled WGS sequence"/>
</dbReference>
<dbReference type="EMBL" id="JAHRIM010010368">
    <property type="protein sequence ID" value="MEQ2260278.1"/>
    <property type="molecule type" value="Genomic_DNA"/>
</dbReference>
<proteinExistence type="predicted"/>